<keyword evidence="8 27" id="KW-0479">Metal-binding</keyword>
<evidence type="ECO:0000256" key="11">
    <source>
        <dbReference type="ARBA" id="ARBA00022848"/>
    </source>
</evidence>
<evidence type="ECO:0000256" key="6">
    <source>
        <dbReference type="ARBA" id="ARBA00022617"/>
    </source>
</evidence>
<dbReference type="InterPro" id="IPR050182">
    <property type="entry name" value="Cytochrome_P450_fam2"/>
</dbReference>
<organism evidence="29 30">
    <name type="scientific">Danionella cerebrum</name>
    <dbReference type="NCBI Taxonomy" id="2873325"/>
    <lineage>
        <taxon>Eukaryota</taxon>
        <taxon>Metazoa</taxon>
        <taxon>Chordata</taxon>
        <taxon>Craniata</taxon>
        <taxon>Vertebrata</taxon>
        <taxon>Euteleostomi</taxon>
        <taxon>Actinopterygii</taxon>
        <taxon>Neopterygii</taxon>
        <taxon>Teleostei</taxon>
        <taxon>Ostariophysi</taxon>
        <taxon>Cypriniformes</taxon>
        <taxon>Danionidae</taxon>
        <taxon>Danioninae</taxon>
        <taxon>Danionella</taxon>
    </lineage>
</organism>
<comment type="subcellular location">
    <subcellularLocation>
        <location evidence="4">Endoplasmic reticulum membrane</location>
        <topology evidence="4">Multi-pass membrane protein</topology>
    </subcellularLocation>
    <subcellularLocation>
        <location evidence="2">Microsome membrane</location>
        <topology evidence="2">Multi-pass membrane protein</topology>
    </subcellularLocation>
    <subcellularLocation>
        <location evidence="3">Mitochondrion inner membrane</location>
        <topology evidence="3">Multi-pass membrane protein</topology>
    </subcellularLocation>
</comment>
<evidence type="ECO:0000256" key="7">
    <source>
        <dbReference type="ARBA" id="ARBA00022692"/>
    </source>
</evidence>
<dbReference type="PRINTS" id="PR00463">
    <property type="entry name" value="EP450I"/>
</dbReference>
<evidence type="ECO:0000313" key="30">
    <source>
        <dbReference type="Proteomes" id="UP000316079"/>
    </source>
</evidence>
<comment type="cofactor">
    <cofactor evidence="1 27">
        <name>heme</name>
        <dbReference type="ChEBI" id="CHEBI:30413"/>
    </cofactor>
</comment>
<evidence type="ECO:0000256" key="12">
    <source>
        <dbReference type="ARBA" id="ARBA00022989"/>
    </source>
</evidence>
<comment type="catalytic activity">
    <reaction evidence="21">
        <text>N-[(5Z,8Z,11Z,14Z)-eicosatetraenoyl]-serotonin + reduced [NADPH--hemoprotein reductase] + O2 = 2-oxo-N-[(5Z,8Z,11Z,14Z)-eicosatetraenoyl]-serotonin + oxidized [NADPH--hemoprotein reductase] + H2O + H(+)</text>
        <dbReference type="Rhea" id="RHEA:50296"/>
        <dbReference type="Rhea" id="RHEA-COMP:11964"/>
        <dbReference type="Rhea" id="RHEA-COMP:11965"/>
        <dbReference type="ChEBI" id="CHEBI:15377"/>
        <dbReference type="ChEBI" id="CHEBI:15378"/>
        <dbReference type="ChEBI" id="CHEBI:15379"/>
        <dbReference type="ChEBI" id="CHEBI:57618"/>
        <dbReference type="ChEBI" id="CHEBI:58210"/>
        <dbReference type="ChEBI" id="CHEBI:132255"/>
        <dbReference type="ChEBI" id="CHEBI:132256"/>
    </reaction>
    <physiologicalReaction direction="left-to-right" evidence="21">
        <dbReference type="Rhea" id="RHEA:50297"/>
    </physiologicalReaction>
</comment>
<keyword evidence="18 28" id="KW-0472">Membrane</keyword>
<keyword evidence="30" id="KW-1185">Reference proteome</keyword>
<comment type="similarity">
    <text evidence="5">Belongs to the cytochrome P450 family.</text>
</comment>
<feature type="transmembrane region" description="Helical" evidence="28">
    <location>
        <begin position="12"/>
        <end position="30"/>
    </location>
</feature>
<evidence type="ECO:0000256" key="19">
    <source>
        <dbReference type="ARBA" id="ARBA00049206"/>
    </source>
</evidence>
<dbReference type="GO" id="GO:0005506">
    <property type="term" value="F:iron ion binding"/>
    <property type="evidence" value="ECO:0007669"/>
    <property type="project" value="InterPro"/>
</dbReference>
<keyword evidence="13" id="KW-0560">Oxidoreductase</keyword>
<dbReference type="STRING" id="623744.A0A553NRC6"/>
<evidence type="ECO:0000256" key="14">
    <source>
        <dbReference type="ARBA" id="ARBA00023004"/>
    </source>
</evidence>
<evidence type="ECO:0000256" key="23">
    <source>
        <dbReference type="ARBA" id="ARBA00058812"/>
    </source>
</evidence>
<comment type="catalytic activity">
    <reaction evidence="20">
        <text>(5Z,8Z,11Z,14Z)-eicosatetraenoate + reduced [NADPH--hemoprotein reductase] + O2 = 20-hydroxy-(5Z,8Z,11Z,14Z)-eicosatetraenoate + oxidized [NADPH--hemoprotein reductase] + H2O + H(+)</text>
        <dbReference type="Rhea" id="RHEA:39755"/>
        <dbReference type="Rhea" id="RHEA-COMP:11964"/>
        <dbReference type="Rhea" id="RHEA-COMP:11965"/>
        <dbReference type="ChEBI" id="CHEBI:15377"/>
        <dbReference type="ChEBI" id="CHEBI:15378"/>
        <dbReference type="ChEBI" id="CHEBI:15379"/>
        <dbReference type="ChEBI" id="CHEBI:32395"/>
        <dbReference type="ChEBI" id="CHEBI:57618"/>
        <dbReference type="ChEBI" id="CHEBI:58210"/>
        <dbReference type="ChEBI" id="CHEBI:76624"/>
    </reaction>
    <physiologicalReaction direction="left-to-right" evidence="20">
        <dbReference type="Rhea" id="RHEA:39756"/>
    </physiologicalReaction>
</comment>
<dbReference type="CDD" id="cd11026">
    <property type="entry name" value="CYP2"/>
    <property type="match status" value="3"/>
</dbReference>
<evidence type="ECO:0000256" key="8">
    <source>
        <dbReference type="ARBA" id="ARBA00022723"/>
    </source>
</evidence>
<evidence type="ECO:0000256" key="9">
    <source>
        <dbReference type="ARBA" id="ARBA00022792"/>
    </source>
</evidence>
<dbReference type="InterPro" id="IPR036396">
    <property type="entry name" value="Cyt_P450_sf"/>
</dbReference>
<evidence type="ECO:0000256" key="15">
    <source>
        <dbReference type="ARBA" id="ARBA00023033"/>
    </source>
</evidence>
<keyword evidence="11" id="KW-0492">Microsome</keyword>
<reference evidence="29 30" key="1">
    <citation type="journal article" date="2019" name="Sci. Data">
        <title>Hybrid genome assembly and annotation of Danionella translucida.</title>
        <authorList>
            <person name="Kadobianskyi M."/>
            <person name="Schulze L."/>
            <person name="Schuelke M."/>
            <person name="Judkewitz B."/>
        </authorList>
    </citation>
    <scope>NUCLEOTIDE SEQUENCE [LARGE SCALE GENOMIC DNA]</scope>
    <source>
        <strain evidence="29 30">Bolton</strain>
    </source>
</reference>
<dbReference type="PANTHER" id="PTHR24300:SF326">
    <property type="entry name" value="CYTOCHROME P450-RELATED"/>
    <property type="match status" value="1"/>
</dbReference>
<feature type="transmembrane region" description="Helical" evidence="28">
    <location>
        <begin position="1732"/>
        <end position="1752"/>
    </location>
</feature>
<evidence type="ECO:0000256" key="18">
    <source>
        <dbReference type="ARBA" id="ARBA00023136"/>
    </source>
</evidence>
<evidence type="ECO:0000256" key="28">
    <source>
        <dbReference type="SAM" id="Phobius"/>
    </source>
</evidence>
<proteinExistence type="inferred from homology"/>
<keyword evidence="15" id="KW-0503">Monooxygenase</keyword>
<dbReference type="GO" id="GO:0020037">
    <property type="term" value="F:heme binding"/>
    <property type="evidence" value="ECO:0007669"/>
    <property type="project" value="InterPro"/>
</dbReference>
<comment type="caution">
    <text evidence="29">The sequence shown here is derived from an EMBL/GenBank/DDBJ whole genome shotgun (WGS) entry which is preliminary data.</text>
</comment>
<dbReference type="GO" id="GO:0006629">
    <property type="term" value="P:lipid metabolic process"/>
    <property type="evidence" value="ECO:0007669"/>
    <property type="project" value="UniProtKB-KW"/>
</dbReference>
<dbReference type="FunFam" id="1.10.630.10:FF:000004">
    <property type="entry name" value="cytochrome P450 2D15 isoform X1"/>
    <property type="match status" value="4"/>
</dbReference>
<dbReference type="EMBL" id="SRMA01026816">
    <property type="protein sequence ID" value="TRY67985.1"/>
    <property type="molecule type" value="Genomic_DNA"/>
</dbReference>
<dbReference type="GO" id="GO:0102033">
    <property type="term" value="F:long-chain fatty acid omega-hydroxylase activity"/>
    <property type="evidence" value="ECO:0007669"/>
    <property type="project" value="UniProtKB-EC"/>
</dbReference>
<protein>
    <recommendedName>
        <fullName evidence="25">Cytochrome P450 2U1</fullName>
        <ecNumber evidence="24">1.14.14.80</ecNumber>
    </recommendedName>
    <alternativeName>
        <fullName evidence="26">Long-chain fatty acid omega-monooxygenase</fullName>
    </alternativeName>
</protein>
<evidence type="ECO:0000256" key="4">
    <source>
        <dbReference type="ARBA" id="ARBA00004477"/>
    </source>
</evidence>
<dbReference type="InterPro" id="IPR017972">
    <property type="entry name" value="Cyt_P450_CS"/>
</dbReference>
<evidence type="ECO:0000256" key="3">
    <source>
        <dbReference type="ARBA" id="ARBA00004448"/>
    </source>
</evidence>
<evidence type="ECO:0000256" key="1">
    <source>
        <dbReference type="ARBA" id="ARBA00001971"/>
    </source>
</evidence>
<dbReference type="EC" id="1.14.14.80" evidence="24"/>
<dbReference type="GO" id="GO:0006805">
    <property type="term" value="P:xenobiotic metabolic process"/>
    <property type="evidence" value="ECO:0007669"/>
    <property type="project" value="TreeGrafter"/>
</dbReference>
<comment type="function">
    <text evidence="23">A cytochrome P450 monooxygenase involved in the metabolism of arachidonic acid and its conjugates. Mechanistically, uses molecular oxygen inserting one oxygen atom into a substrate, and reducing the second into a water molecule, with two electrons provided by NADPH via cytochrome P450 reductase (CPR; NADPH-ferrihemoprotein reductase). Acts as an omega and omega-1 hydroxylase for arachidonic acid and possibly for other long chain fatty acids. May modulate the arachidonic acid signaling pathway and play a role in other fatty acid signaling processes. May down-regulate the biological activities of N-arachidonoyl-serotonin, an endocannabinoid that has anti-nociceptive effects through inhibition of fatty acid amide hydrolase FAAH, TRPV1 receptor and T-type calcium channels. Catalyzes C-2 oxidation of the indole ring of N-arachidonoyl-serotonin forming a less active product 2-oxo-N-arachidonoyl-serotonin.</text>
</comment>
<dbReference type="PRINTS" id="PR01686">
    <property type="entry name" value="EP450ICYP2D"/>
</dbReference>
<evidence type="ECO:0000256" key="13">
    <source>
        <dbReference type="ARBA" id="ARBA00023002"/>
    </source>
</evidence>
<keyword evidence="10" id="KW-0256">Endoplasmic reticulum</keyword>
<feature type="binding site" description="axial binding residue" evidence="27">
    <location>
        <position position="443"/>
    </location>
    <ligand>
        <name>heme</name>
        <dbReference type="ChEBI" id="CHEBI:30413"/>
    </ligand>
    <ligandPart>
        <name>Fe</name>
        <dbReference type="ChEBI" id="CHEBI:18248"/>
    </ligandPart>
</feature>
<name>A0A553NRC6_9TELE</name>
<evidence type="ECO:0000313" key="29">
    <source>
        <dbReference type="EMBL" id="TRY67985.1"/>
    </source>
</evidence>
<evidence type="ECO:0000256" key="17">
    <source>
        <dbReference type="ARBA" id="ARBA00023128"/>
    </source>
</evidence>
<dbReference type="Gene3D" id="1.10.630.10">
    <property type="entry name" value="Cytochrome P450"/>
    <property type="match status" value="6"/>
</dbReference>
<dbReference type="InterPro" id="IPR001128">
    <property type="entry name" value="Cyt_P450"/>
</dbReference>
<dbReference type="GO" id="GO:0005789">
    <property type="term" value="C:endoplasmic reticulum membrane"/>
    <property type="evidence" value="ECO:0007669"/>
    <property type="project" value="UniProtKB-SubCell"/>
</dbReference>
<evidence type="ECO:0000256" key="22">
    <source>
        <dbReference type="ARBA" id="ARBA00052378"/>
    </source>
</evidence>
<dbReference type="SUPFAM" id="SSF48264">
    <property type="entry name" value="Cytochrome P450"/>
    <property type="match status" value="6"/>
</dbReference>
<evidence type="ECO:0000256" key="5">
    <source>
        <dbReference type="ARBA" id="ARBA00010617"/>
    </source>
</evidence>
<dbReference type="Pfam" id="PF00067">
    <property type="entry name" value="p450"/>
    <property type="match status" value="7"/>
</dbReference>
<dbReference type="GO" id="GO:0005743">
    <property type="term" value="C:mitochondrial inner membrane"/>
    <property type="evidence" value="ECO:0007669"/>
    <property type="project" value="UniProtKB-SubCell"/>
</dbReference>
<evidence type="ECO:0000256" key="27">
    <source>
        <dbReference type="PIRSR" id="PIRSR602401-1"/>
    </source>
</evidence>
<dbReference type="InterPro" id="IPR008069">
    <property type="entry name" value="Cyt_P450_E_grp-I_CYP2D-like"/>
</dbReference>
<dbReference type="GO" id="GO:0006082">
    <property type="term" value="P:organic acid metabolic process"/>
    <property type="evidence" value="ECO:0007669"/>
    <property type="project" value="TreeGrafter"/>
</dbReference>
<keyword evidence="9" id="KW-0999">Mitochondrion inner membrane</keyword>
<dbReference type="FunFam" id="1.10.630.10:FF:000017">
    <property type="entry name" value="cytochrome P450 2U1 isoform X1"/>
    <property type="match status" value="2"/>
</dbReference>
<feature type="transmembrane region" description="Helical" evidence="28">
    <location>
        <begin position="504"/>
        <end position="524"/>
    </location>
</feature>
<comment type="catalytic activity">
    <reaction evidence="19">
        <text>(5Z,8Z,11Z,14Z)-eicosatetraenoate + reduced [NADPH--hemoprotein reductase] + O2 = 19-hydroxy-(5Z,8Z,11Z,14Z)-eicosatetraenoate + oxidized [NADPH--hemoprotein reductase] + H2O + H(+)</text>
        <dbReference type="Rhea" id="RHEA:39759"/>
        <dbReference type="Rhea" id="RHEA-COMP:11964"/>
        <dbReference type="Rhea" id="RHEA-COMP:11965"/>
        <dbReference type="ChEBI" id="CHEBI:15377"/>
        <dbReference type="ChEBI" id="CHEBI:15378"/>
        <dbReference type="ChEBI" id="CHEBI:15379"/>
        <dbReference type="ChEBI" id="CHEBI:32395"/>
        <dbReference type="ChEBI" id="CHEBI:57618"/>
        <dbReference type="ChEBI" id="CHEBI:58210"/>
        <dbReference type="ChEBI" id="CHEBI:76627"/>
    </reaction>
    <physiologicalReaction direction="left-to-right" evidence="19">
        <dbReference type="Rhea" id="RHEA:39760"/>
    </physiologicalReaction>
</comment>
<evidence type="ECO:0000256" key="16">
    <source>
        <dbReference type="ARBA" id="ARBA00023098"/>
    </source>
</evidence>
<keyword evidence="12 28" id="KW-1133">Transmembrane helix</keyword>
<evidence type="ECO:0000256" key="26">
    <source>
        <dbReference type="ARBA" id="ARBA00079181"/>
    </source>
</evidence>
<keyword evidence="7 28" id="KW-0812">Transmembrane</keyword>
<evidence type="ECO:0000256" key="20">
    <source>
        <dbReference type="ARBA" id="ARBA00051320"/>
    </source>
</evidence>
<keyword evidence="14 27" id="KW-0408">Iron</keyword>
<dbReference type="PANTHER" id="PTHR24300">
    <property type="entry name" value="CYTOCHROME P450 508A4-RELATED"/>
    <property type="match status" value="1"/>
</dbReference>
<dbReference type="PRINTS" id="PR00385">
    <property type="entry name" value="P450"/>
</dbReference>
<evidence type="ECO:0000256" key="2">
    <source>
        <dbReference type="ARBA" id="ARBA00004154"/>
    </source>
</evidence>
<evidence type="ECO:0000256" key="25">
    <source>
        <dbReference type="ARBA" id="ARBA00067282"/>
    </source>
</evidence>
<keyword evidence="16" id="KW-0443">Lipid metabolism</keyword>
<dbReference type="OrthoDB" id="1103324at2759"/>
<dbReference type="Proteomes" id="UP000316079">
    <property type="component" value="Unassembled WGS sequence"/>
</dbReference>
<feature type="transmembrane region" description="Helical" evidence="28">
    <location>
        <begin position="1272"/>
        <end position="1292"/>
    </location>
</feature>
<keyword evidence="6 27" id="KW-0349">Heme</keyword>
<feature type="transmembrane region" description="Helical" evidence="28">
    <location>
        <begin position="2186"/>
        <end position="2206"/>
    </location>
</feature>
<comment type="catalytic activity">
    <reaction evidence="22">
        <text>an omega-methyl-long-chain fatty acid + reduced [NADPH--hemoprotein reductase] + O2 = an omega-hydroxy-long-chain fatty acid + oxidized [NADPH--hemoprotein reductase] + H2O + H(+)</text>
        <dbReference type="Rhea" id="RHEA:56748"/>
        <dbReference type="Rhea" id="RHEA-COMP:11964"/>
        <dbReference type="Rhea" id="RHEA-COMP:11965"/>
        <dbReference type="ChEBI" id="CHEBI:15377"/>
        <dbReference type="ChEBI" id="CHEBI:15378"/>
        <dbReference type="ChEBI" id="CHEBI:15379"/>
        <dbReference type="ChEBI" id="CHEBI:57618"/>
        <dbReference type="ChEBI" id="CHEBI:58210"/>
        <dbReference type="ChEBI" id="CHEBI:140991"/>
        <dbReference type="ChEBI" id="CHEBI:140992"/>
        <dbReference type="EC" id="1.14.14.80"/>
    </reaction>
    <physiologicalReaction direction="left-to-right" evidence="22">
        <dbReference type="Rhea" id="RHEA:56749"/>
    </physiologicalReaction>
</comment>
<evidence type="ECO:0000256" key="10">
    <source>
        <dbReference type="ARBA" id="ARBA00022824"/>
    </source>
</evidence>
<accession>A0A553NRC6</accession>
<dbReference type="InterPro" id="IPR002401">
    <property type="entry name" value="Cyt_P450_E_grp-I"/>
</dbReference>
<sequence length="2626" mass="300902">MWSALLKLDLASVSLALFLGFIFVLLFEIFRMYSYRAQTPPGPTPLPFVGNVPHLLRDPMNFLRSLSQYGEMTTVYLGRKPAILLNTLQIVKEAFVQNASSFSGRPSLPVLTWVTEGLGILLATFNNSWRQQRRFALHTLRNFGLGKKSVEERVTEESTYLVQEMLKAEGKPFDPQHAIQNTVSNIICSIVFGDRFEYENKRFEHLLEILKENITQSSSLVGKIFNLIPIIKHFPGPHQKIYENAEELKSFIRESIAEHRQTLDPESPRDFIDSYLLEIEKQKFNKDSTFHEKNMVMTVADLFLAGTDTTSTTIRWGLIFLTQNPDVQERCHEEIVQVLGYDRLPSVEDRERLPFTYAMVHEVQRCGNIGPTGLMHETTQNTQLHGYNIPKGTEIMINMTNILTSKEHWKYPNSFNPENFLDEKGHFFKSEAFLPFSIGPRVCLGETLAKTELFLFLTSLLQRVHFSWPPGESSPNMDGIVGLVRSPHPHKDFNMWSALLKLDLASVSLALFLGFIFVLLFEIFRMYSYRAQTPPGPTPLPFVGNVPEFMKNPMEFIRSISQYGEIMSLYLGRKPTVVLNTLEVVKEAFVQNASCFSGRPSVPVLNWVTDGYGIVMSTFGHSWRQQRRFALHTLRNFGLGKKSVEERVTEESTYLVQEMLKAEGKPFNPQHAFQNAVSNIICSIVFGDRFEYDNKRFKRLLEILKENLVLAGSLVGQIFNLIPVIEHFPGPHQKIHQNAEEMKAFIRESVKVHRETLDPESPRDYIDAYILEIEKQKCNEDSTFHEDNMVMTVADLFLAGTDSTATTIKWGIIHLTQNPEVQERCHEEIVRVLGYDRLPSAEDRERLPYTYATVHEFQRCGNIFPFGVMHQLTETTTLRGFVIPRLDLASVSLALFLGFLFLLLFEIFRINSYRGHFPPGPTPLPFVGNVPEFMKNPMEFIRSISQYGEIMSLYLGRKPTVVLNTLEVVKEAFVQNASCFSGRPSVPVLNWVTDGYGIVMSTFGHSWRQQRRFALHTLRNFGLGKKSVEERVTEESTYLVQEMLKAEGKPFNPQHAFQNAVSNIICSIVFGDRFEYDNKRFKHLLEILKENLVLAGSLVGQIFNLIPVIEHFPGPHQKIHQNAEEMKAFIRESVKVHRETLDPESPRDYIDAYILEIEKQKCNEDSTFHEDNMVMTVADLFLAGTDSTATTIKWGIIHLTQNPEVQERCHEEIVRVLGYDRLPSAEDRERLPYTYATVHEFQRCGNIVPFGVMHQLTETTTLRGFVIPRLDLASVSLALFLGFLFLLLFEIFRINSYRGHIPPGPTPLPFVGNVLEFMRNPMELIKSASQYGEMTTVYLGRKPAILLNTLQVMKEALVHNASCFSGRPSIPVLTWVTDDYGIVMAAFGASWRQQRRFALHTLRNFGLGKKSVEERVTEESTYLVQEMLKAEGKPFDPQHVLQNAVSNIICSVVFGDRFEYDNKRFKHLLEILKENITQAGSIVGQVFNLIPIIKHFPGPHQKIYQNAVELKGFVRESVEAHRETLDPESPRDFIDAYLLEMQKTTEDSTFHEDNMIMTVSDLFLAGTDTTATTIRWGLIYLTQNLDVQERCHEEIVQVLGYDRLPSMEDRERLPYTYATVHEILRCANISPFGGMHQTTETTQLRGYTIPKGMNILTNLTEIFTNKEHWKHPEAFNPENFLDENQHFFKPEAFVPFSMGPRVCLGETLAKTELFLFVASLLQRIRFSWPPDLGSVSLTLFLGFLFLLLFEILRIRSHRAQTPPGPAPLPFVGIVPYFLMNPMGFLRSLSQYGEMTTVYLGRKPTILLNTLQIVKEALVQNASCFSGRPMIPVLEWFTGGYGIVLVTFGHSWRQQRRFALHTLRNFGLGKKSVEERVTEESTYLNAVSNIICSIVFGDRFDYDDERFAYLLEIVRENVTQAGSLVGQVFNLIPIIKHFPGPHQKLYQNAEELKAFIRESVKEHRETLDPESLRDYIDAYIMEIEKQKSDEDSTFHEQNMVMSVADLFLAGSDTTATTIRWGLIYLTQNPDVQERCHEEIVRVLGYDRLPSMDDRDQLPYTYATVHEIQRCGNIVPCGVPHQTTETAKLHGYDIPKGTEVLINLTDIFTNEKHWKYPKTFNPENFLDENGHFFKPEAFLPFSLGKLRPRVCIGESLAKTELFIFMVSLLQRISFSWPPGEKWPNMDGIVNLGSVSLTLFLGFLFLLLFEILRIRSHRAQTPPGPAPLPFVGTVPYFLMNPMGFLRSLSQYGEMTTVYLGRKPTILLNTLQIVKEALVQNASCFSGRPMIPVLEWVTDGYGIVLATFGHSWRQQRRFALHTLRNFGLGKKSVEERVSEESTYLVPEMLKSEGKPFDPQHAVQNAVSNIICSIVFGDRFDYDDERFAYLLEIVKENMTQAGSLVGQVFNLIPIIKHFPGPHQKLYQNAEEFKAFIRESVKEHRETLDPESLRDYIDAYIMEIEKQKSDEDSTFHEQNMVMSVADLFLAGSDTTATTIRWGLIYLTQNPDVQERCHEEIVRVLGYDRLPSMDDRDQLPYTYATVHEIQRCGNIVPCGVPHQTTETAKLHGYDIPKGTEVLINLTDIFTNEKHWKYPKTFNPENFLDENGHFFKPEAFLPFSLGKLRANTSS</sequence>
<feature type="transmembrane region" description="Helical" evidence="28">
    <location>
        <begin position="888"/>
        <end position="908"/>
    </location>
</feature>
<keyword evidence="17" id="KW-0496">Mitochondrion</keyword>
<evidence type="ECO:0000256" key="24">
    <source>
        <dbReference type="ARBA" id="ARBA00066560"/>
    </source>
</evidence>
<gene>
    <name evidence="29" type="ORF">DNTS_035548</name>
</gene>
<evidence type="ECO:0000256" key="21">
    <source>
        <dbReference type="ARBA" id="ARBA00052159"/>
    </source>
</evidence>
<dbReference type="PROSITE" id="PS00086">
    <property type="entry name" value="CYTOCHROME_P450"/>
    <property type="match status" value="2"/>
</dbReference>